<accession>A0A147BD85</accession>
<evidence type="ECO:0000256" key="1">
    <source>
        <dbReference type="SAM" id="MobiDB-lite"/>
    </source>
</evidence>
<protein>
    <submittedName>
        <fullName evidence="3">Uncharacterized protein</fullName>
    </submittedName>
</protein>
<feature type="region of interest" description="Disordered" evidence="1">
    <location>
        <begin position="116"/>
        <end position="193"/>
    </location>
</feature>
<organism evidence="3">
    <name type="scientific">Ixodes ricinus</name>
    <name type="common">Common tick</name>
    <name type="synonym">Acarus ricinus</name>
    <dbReference type="NCBI Taxonomy" id="34613"/>
    <lineage>
        <taxon>Eukaryota</taxon>
        <taxon>Metazoa</taxon>
        <taxon>Ecdysozoa</taxon>
        <taxon>Arthropoda</taxon>
        <taxon>Chelicerata</taxon>
        <taxon>Arachnida</taxon>
        <taxon>Acari</taxon>
        <taxon>Parasitiformes</taxon>
        <taxon>Ixodida</taxon>
        <taxon>Ixodoidea</taxon>
        <taxon>Ixodidae</taxon>
        <taxon>Ixodinae</taxon>
        <taxon>Ixodes</taxon>
    </lineage>
</organism>
<evidence type="ECO:0000256" key="2">
    <source>
        <dbReference type="SAM" id="Phobius"/>
    </source>
</evidence>
<name>A0A147BD85_IXORI</name>
<evidence type="ECO:0000313" key="3">
    <source>
        <dbReference type="EMBL" id="JAR88738.1"/>
    </source>
</evidence>
<dbReference type="AlphaFoldDB" id="A0A147BD85"/>
<feature type="region of interest" description="Disordered" evidence="1">
    <location>
        <begin position="373"/>
        <end position="392"/>
    </location>
</feature>
<proteinExistence type="predicted"/>
<dbReference type="EMBL" id="GEGO01006666">
    <property type="protein sequence ID" value="JAR88738.1"/>
    <property type="molecule type" value="Transcribed_RNA"/>
</dbReference>
<keyword evidence="2" id="KW-1133">Transmembrane helix</keyword>
<feature type="compositionally biased region" description="Gly residues" evidence="1">
    <location>
        <begin position="140"/>
        <end position="152"/>
    </location>
</feature>
<feature type="compositionally biased region" description="Low complexity" evidence="1">
    <location>
        <begin position="374"/>
        <end position="392"/>
    </location>
</feature>
<keyword evidence="2" id="KW-0812">Transmembrane</keyword>
<sequence>MASSFFLSSLPFFFSFSLPSFIFAFFSPLGFSTGFSFTLGSLSLSLGGLSFTFSLGFFLRCSFLASLSFFFSLALPLSPSRSDLEKEGLPSSARPTGPGTGGMAFFSARVLTAKGLPPRTRGVERTGGGGERGPTSSGTCEGGGGTNRGGVGKCEAAPWRPPVPPRSCEKGNAGRKPCVGGEPNGGNLGEKRPPPPGCCWEKGNTPEKLGAGSGGVSERCESATRGDPLASGPLGSWPFFGDGVPEPDLVFPDFFLPLVFSLGNFLCGSGPVGGRGKRSGVESSLCSLGGAGEPARSGVLGVGGGDESESVKSYTSRVSSLRGNAPCMAASSAISRFSSRRDSSRAFCTTASMHWSMSASRLSLSCLLTVSGESSITSRGSGDSSRDGVSSL</sequence>
<keyword evidence="2" id="KW-0472">Membrane</keyword>
<reference evidence="3" key="1">
    <citation type="journal article" date="2018" name="PLoS Negl. Trop. Dis.">
        <title>Sialome diversity of ticks revealed by RNAseq of single tick salivary glands.</title>
        <authorList>
            <person name="Perner J."/>
            <person name="Kropackova S."/>
            <person name="Kopacek P."/>
            <person name="Ribeiro J.M."/>
        </authorList>
    </citation>
    <scope>NUCLEOTIDE SEQUENCE</scope>
    <source>
        <strain evidence="3">Siblings of single egg batch collected in Ceske Budejovice</strain>
        <tissue evidence="3">Salivary glands</tissue>
    </source>
</reference>
<feature type="transmembrane region" description="Helical" evidence="2">
    <location>
        <begin position="48"/>
        <end position="75"/>
    </location>
</feature>